<dbReference type="Proteomes" id="UP001497444">
    <property type="component" value="Chromosome 6"/>
</dbReference>
<reference evidence="1" key="1">
    <citation type="submission" date="2024-02" db="EMBL/GenBank/DDBJ databases">
        <authorList>
            <consortium name="ELIXIR-Norway"/>
            <consortium name="Elixir Norway"/>
        </authorList>
    </citation>
    <scope>NUCLEOTIDE SEQUENCE</scope>
</reference>
<sequence>MLHAPGESGTRSLLHLKFSSEAWHQWVGVLKLVRNREWYGGEICWSSYPMLVVKVKKLELAACEYCRGLSFASQMYSSLPKRTEDPTTDVVEIFFIILRNHFRRSDLSSILVEFWGTHHEHDGPVHKEYMIH</sequence>
<keyword evidence="2" id="KW-1185">Reference proteome</keyword>
<accession>A0ABP0X8H2</accession>
<dbReference type="EMBL" id="OZ020101">
    <property type="protein sequence ID" value="CAK9274711.1"/>
    <property type="molecule type" value="Genomic_DNA"/>
</dbReference>
<gene>
    <name evidence="1" type="ORF">CSSPJE1EN1_LOCUS20189</name>
</gene>
<evidence type="ECO:0000313" key="1">
    <source>
        <dbReference type="EMBL" id="CAK9274711.1"/>
    </source>
</evidence>
<name>A0ABP0X8H2_9BRYO</name>
<protein>
    <submittedName>
        <fullName evidence="1">Uncharacterized protein</fullName>
    </submittedName>
</protein>
<evidence type="ECO:0000313" key="2">
    <source>
        <dbReference type="Proteomes" id="UP001497444"/>
    </source>
</evidence>
<organism evidence="1 2">
    <name type="scientific">Sphagnum jensenii</name>
    <dbReference type="NCBI Taxonomy" id="128206"/>
    <lineage>
        <taxon>Eukaryota</taxon>
        <taxon>Viridiplantae</taxon>
        <taxon>Streptophyta</taxon>
        <taxon>Embryophyta</taxon>
        <taxon>Bryophyta</taxon>
        <taxon>Sphagnophytina</taxon>
        <taxon>Sphagnopsida</taxon>
        <taxon>Sphagnales</taxon>
        <taxon>Sphagnaceae</taxon>
        <taxon>Sphagnum</taxon>
    </lineage>
</organism>
<proteinExistence type="predicted"/>